<keyword evidence="4" id="KW-1185">Reference proteome</keyword>
<organism evidence="3 4">
    <name type="scientific">Bifidobacterium vansinderenii</name>
    <dbReference type="NCBI Taxonomy" id="1984871"/>
    <lineage>
        <taxon>Bacteria</taxon>
        <taxon>Bacillati</taxon>
        <taxon>Actinomycetota</taxon>
        <taxon>Actinomycetes</taxon>
        <taxon>Bifidobacteriales</taxon>
        <taxon>Bifidobacteriaceae</taxon>
        <taxon>Bifidobacterium</taxon>
    </lineage>
</organism>
<dbReference type="PANTHER" id="PTHR47307:SF1">
    <property type="entry name" value="GLUTATHIONE-REGULATED POTASSIUM-EFFLUX SYSTEM ANCILLARY PROTEIN KEFG"/>
    <property type="match status" value="1"/>
</dbReference>
<dbReference type="GO" id="GO:0003955">
    <property type="term" value="F:NAD(P)H dehydrogenase (quinone) activity"/>
    <property type="evidence" value="ECO:0007669"/>
    <property type="project" value="TreeGrafter"/>
</dbReference>
<accession>A0A229VZA7</accession>
<evidence type="ECO:0000313" key="3">
    <source>
        <dbReference type="EMBL" id="OXN00896.1"/>
    </source>
</evidence>
<name>A0A229VZA7_9BIFI</name>
<dbReference type="SUPFAM" id="SSF52218">
    <property type="entry name" value="Flavoproteins"/>
    <property type="match status" value="1"/>
</dbReference>
<keyword evidence="1" id="KW-0560">Oxidoreductase</keyword>
<dbReference type="InterPro" id="IPR046980">
    <property type="entry name" value="KefG/KefF"/>
</dbReference>
<gene>
    <name evidence="3" type="ORF">Tam10B_0852</name>
</gene>
<dbReference type="Proteomes" id="UP000215433">
    <property type="component" value="Unassembled WGS sequence"/>
</dbReference>
<dbReference type="GO" id="GO:0010181">
    <property type="term" value="F:FMN binding"/>
    <property type="evidence" value="ECO:0007669"/>
    <property type="project" value="TreeGrafter"/>
</dbReference>
<feature type="domain" description="Flavodoxin-like fold" evidence="2">
    <location>
        <begin position="23"/>
        <end position="200"/>
    </location>
</feature>
<reference evidence="3 4" key="1">
    <citation type="submission" date="2017-05" db="EMBL/GenBank/DDBJ databases">
        <title>Bifidobacterium vansinderenii sp. nov.</title>
        <authorList>
            <person name="Lugli G.A."/>
            <person name="Duranti S."/>
            <person name="Mangifesta M."/>
        </authorList>
    </citation>
    <scope>NUCLEOTIDE SEQUENCE [LARGE SCALE GENOMIC DNA]</scope>
    <source>
        <strain evidence="3 4">Tam10B</strain>
    </source>
</reference>
<dbReference type="InterPro" id="IPR003680">
    <property type="entry name" value="Flavodoxin_fold"/>
</dbReference>
<dbReference type="Gene3D" id="3.40.50.360">
    <property type="match status" value="1"/>
</dbReference>
<evidence type="ECO:0000259" key="2">
    <source>
        <dbReference type="Pfam" id="PF02525"/>
    </source>
</evidence>
<dbReference type="PANTHER" id="PTHR47307">
    <property type="entry name" value="GLUTATHIONE-REGULATED POTASSIUM-EFFLUX SYSTEM ANCILLARY PROTEIN KEFG"/>
    <property type="match status" value="1"/>
</dbReference>
<evidence type="ECO:0000313" key="4">
    <source>
        <dbReference type="Proteomes" id="UP000215433"/>
    </source>
</evidence>
<dbReference type="EMBL" id="NEWD01000007">
    <property type="protein sequence ID" value="OXN00896.1"/>
    <property type="molecule type" value="Genomic_DNA"/>
</dbReference>
<proteinExistence type="predicted"/>
<dbReference type="RefSeq" id="WP_233133580.1">
    <property type="nucleotide sequence ID" value="NZ_NEWD01000007.1"/>
</dbReference>
<dbReference type="AlphaFoldDB" id="A0A229VZA7"/>
<protein>
    <submittedName>
        <fullName evidence="3">Flavodoxin-like fold</fullName>
    </submittedName>
</protein>
<comment type="caution">
    <text evidence="3">The sequence shown here is derived from an EMBL/GenBank/DDBJ whole genome shotgun (WGS) entry which is preliminary data.</text>
</comment>
<dbReference type="InterPro" id="IPR029039">
    <property type="entry name" value="Flavoprotein-like_sf"/>
</dbReference>
<dbReference type="Pfam" id="PF02525">
    <property type="entry name" value="Flavodoxin_2"/>
    <property type="match status" value="1"/>
</dbReference>
<sequence length="202" mass="21600">MAENTASEAATSNESPSLTAPVKTLVLVFHPDLEGASRVNKALAAAARAVGNVTVVDEYAAYPAAGSHPGAAAIDVATEQAALLKADRIVWQFPMYWYSSPALLKQWEDDVLAFGWAYGPGGDKLVGKEFRCAVSCGSTADEYTPEGKFRATIDEVLNPMRITAEYVEGSWGEPFAVYGCTPEQTDAQIDEAAANYAQWLAK</sequence>
<dbReference type="GO" id="GO:0009055">
    <property type="term" value="F:electron transfer activity"/>
    <property type="evidence" value="ECO:0007669"/>
    <property type="project" value="TreeGrafter"/>
</dbReference>
<evidence type="ECO:0000256" key="1">
    <source>
        <dbReference type="ARBA" id="ARBA00023002"/>
    </source>
</evidence>